<accession>A0ABS3JS02</accession>
<evidence type="ECO:0000313" key="3">
    <source>
        <dbReference type="Proteomes" id="UP000664628"/>
    </source>
</evidence>
<keyword evidence="3" id="KW-1185">Reference proteome</keyword>
<proteinExistence type="predicted"/>
<sequence>MSLTLEQIIIYPIKSLGGVSVSEATIEASGLKYDRRYMLVEPSTDNQADEATEPATRQGRFITQRTVHSMALIDTAINVPENELRVWHRHAPADVLTVPLVPHVLNEPISVSIWDSEDVPAQLVSAEADDWFSRVIGKPCRLVYMPDTTRRSITSRHTRHDELADPIVSFADGFPMLLVTQSSLDELNRRLAESVDAPLTMARFRPNFIVEGLCWPHDEDTWAAIDLDGATFYGVKPCVRCVLTTIDPETGDRGKEPLRTLATYRSYENKILFGENFMPATSCAGHTIHEGASIRVLERKEPWLPVSL</sequence>
<dbReference type="InterPro" id="IPR005302">
    <property type="entry name" value="MoCF_Sase_C"/>
</dbReference>
<dbReference type="Pfam" id="PF03473">
    <property type="entry name" value="MOSC"/>
    <property type="match status" value="1"/>
</dbReference>
<evidence type="ECO:0000259" key="1">
    <source>
        <dbReference type="PROSITE" id="PS51340"/>
    </source>
</evidence>
<dbReference type="RefSeq" id="WP_207332739.1">
    <property type="nucleotide sequence ID" value="NZ_JAFMYW010000013.1"/>
</dbReference>
<dbReference type="PANTHER" id="PTHR14237:SF19">
    <property type="entry name" value="MITOCHONDRIAL AMIDOXIME REDUCING COMPONENT 1"/>
    <property type="match status" value="1"/>
</dbReference>
<dbReference type="EMBL" id="JAFMYW010000013">
    <property type="protein sequence ID" value="MBO0952789.1"/>
    <property type="molecule type" value="Genomic_DNA"/>
</dbReference>
<protein>
    <submittedName>
        <fullName evidence="2">MOSC domain-containing protein</fullName>
    </submittedName>
</protein>
<dbReference type="Proteomes" id="UP000664628">
    <property type="component" value="Unassembled WGS sequence"/>
</dbReference>
<dbReference type="SUPFAM" id="SSF141673">
    <property type="entry name" value="MOSC N-terminal domain-like"/>
    <property type="match status" value="1"/>
</dbReference>
<dbReference type="InterPro" id="IPR005303">
    <property type="entry name" value="MOCOS_middle"/>
</dbReference>
<feature type="domain" description="MOSC" evidence="1">
    <location>
        <begin position="147"/>
        <end position="297"/>
    </location>
</feature>
<dbReference type="Pfam" id="PF03476">
    <property type="entry name" value="MOSC_N"/>
    <property type="match status" value="1"/>
</dbReference>
<dbReference type="PANTHER" id="PTHR14237">
    <property type="entry name" value="MOLYBDOPTERIN COFACTOR SULFURASE MOSC"/>
    <property type="match status" value="1"/>
</dbReference>
<reference evidence="2 3" key="1">
    <citation type="submission" date="2021-03" db="EMBL/GenBank/DDBJ databases">
        <title>Fibrella sp. HMF5405 genome sequencing and assembly.</title>
        <authorList>
            <person name="Kang H."/>
            <person name="Kim H."/>
            <person name="Bae S."/>
            <person name="Joh K."/>
        </authorList>
    </citation>
    <scope>NUCLEOTIDE SEQUENCE [LARGE SCALE GENOMIC DNA]</scope>
    <source>
        <strain evidence="2 3">HMF5405</strain>
    </source>
</reference>
<comment type="caution">
    <text evidence="2">The sequence shown here is derived from an EMBL/GenBank/DDBJ whole genome shotgun (WGS) entry which is preliminary data.</text>
</comment>
<name>A0ABS3JS02_9BACT</name>
<dbReference type="SUPFAM" id="SSF50800">
    <property type="entry name" value="PK beta-barrel domain-like"/>
    <property type="match status" value="1"/>
</dbReference>
<dbReference type="InterPro" id="IPR011037">
    <property type="entry name" value="Pyrv_Knase-like_insert_dom_sf"/>
</dbReference>
<evidence type="ECO:0000313" key="2">
    <source>
        <dbReference type="EMBL" id="MBO0952789.1"/>
    </source>
</evidence>
<organism evidence="2 3">
    <name type="scientific">Fibrella forsythiae</name>
    <dbReference type="NCBI Taxonomy" id="2817061"/>
    <lineage>
        <taxon>Bacteria</taxon>
        <taxon>Pseudomonadati</taxon>
        <taxon>Bacteroidota</taxon>
        <taxon>Cytophagia</taxon>
        <taxon>Cytophagales</taxon>
        <taxon>Spirosomataceae</taxon>
        <taxon>Fibrella</taxon>
    </lineage>
</organism>
<gene>
    <name evidence="2" type="ORF">J2I46_29695</name>
</gene>
<dbReference type="PROSITE" id="PS51340">
    <property type="entry name" value="MOSC"/>
    <property type="match status" value="1"/>
</dbReference>